<dbReference type="InterPro" id="IPR013083">
    <property type="entry name" value="Znf_RING/FYVE/PHD"/>
</dbReference>
<evidence type="ECO:0000256" key="1">
    <source>
        <dbReference type="ARBA" id="ARBA00022723"/>
    </source>
</evidence>
<protein>
    <recommendedName>
        <fullName evidence="5">RING-CH-type domain-containing protein</fullName>
    </recommendedName>
</protein>
<keyword evidence="7" id="KW-1185">Reference proteome</keyword>
<organism evidence="6 7">
    <name type="scientific">Ilex paraguariensis</name>
    <name type="common">yerba mate</name>
    <dbReference type="NCBI Taxonomy" id="185542"/>
    <lineage>
        <taxon>Eukaryota</taxon>
        <taxon>Viridiplantae</taxon>
        <taxon>Streptophyta</taxon>
        <taxon>Embryophyta</taxon>
        <taxon>Tracheophyta</taxon>
        <taxon>Spermatophyta</taxon>
        <taxon>Magnoliopsida</taxon>
        <taxon>eudicotyledons</taxon>
        <taxon>Gunneridae</taxon>
        <taxon>Pentapetalae</taxon>
        <taxon>asterids</taxon>
        <taxon>campanulids</taxon>
        <taxon>Aquifoliales</taxon>
        <taxon>Aquifoliaceae</taxon>
        <taxon>Ilex</taxon>
    </lineage>
</organism>
<dbReference type="EMBL" id="CAUOFW020001246">
    <property type="protein sequence ID" value="CAK9142681.1"/>
    <property type="molecule type" value="Genomic_DNA"/>
</dbReference>
<dbReference type="PROSITE" id="PS51292">
    <property type="entry name" value="ZF_RING_CH"/>
    <property type="match status" value="1"/>
</dbReference>
<evidence type="ECO:0000313" key="6">
    <source>
        <dbReference type="EMBL" id="CAK9142681.1"/>
    </source>
</evidence>
<proteinExistence type="predicted"/>
<evidence type="ECO:0000256" key="4">
    <source>
        <dbReference type="SAM" id="MobiDB-lite"/>
    </source>
</evidence>
<dbReference type="Gene3D" id="3.30.40.10">
    <property type="entry name" value="Zinc/RING finger domain, C3HC4 (zinc finger)"/>
    <property type="match status" value="1"/>
</dbReference>
<dbReference type="Proteomes" id="UP001642360">
    <property type="component" value="Unassembled WGS sequence"/>
</dbReference>
<accession>A0ABC8RCJ3</accession>
<name>A0ABC8RCJ3_9AQUA</name>
<keyword evidence="3" id="KW-0862">Zinc</keyword>
<keyword evidence="1" id="KW-0479">Metal-binding</keyword>
<evidence type="ECO:0000256" key="2">
    <source>
        <dbReference type="ARBA" id="ARBA00022771"/>
    </source>
</evidence>
<evidence type="ECO:0000313" key="7">
    <source>
        <dbReference type="Proteomes" id="UP001642360"/>
    </source>
</evidence>
<dbReference type="PANTHER" id="PTHR46158:SF1">
    <property type="entry name" value="RING_U-BOX SUPERFAMILY PROTEIN"/>
    <property type="match status" value="1"/>
</dbReference>
<reference evidence="6 7" key="1">
    <citation type="submission" date="2024-02" db="EMBL/GenBank/DDBJ databases">
        <authorList>
            <person name="Vignale AGUSTIN F."/>
            <person name="Sosa J E."/>
            <person name="Modenutti C."/>
        </authorList>
    </citation>
    <scope>NUCLEOTIDE SEQUENCE [LARGE SCALE GENOMIC DNA]</scope>
</reference>
<dbReference type="Pfam" id="PF12906">
    <property type="entry name" value="RINGv"/>
    <property type="match status" value="1"/>
</dbReference>
<feature type="compositionally biased region" description="Low complexity" evidence="4">
    <location>
        <begin position="26"/>
        <end position="40"/>
    </location>
</feature>
<keyword evidence="2" id="KW-0863">Zinc-finger</keyword>
<gene>
    <name evidence="6" type="ORF">ILEXP_LOCUS10362</name>
</gene>
<evidence type="ECO:0000259" key="5">
    <source>
        <dbReference type="PROSITE" id="PS51292"/>
    </source>
</evidence>
<evidence type="ECO:0000256" key="3">
    <source>
        <dbReference type="ARBA" id="ARBA00022833"/>
    </source>
</evidence>
<dbReference type="AlphaFoldDB" id="A0ABC8RCJ3"/>
<dbReference type="GO" id="GO:0008270">
    <property type="term" value="F:zinc ion binding"/>
    <property type="evidence" value="ECO:0007669"/>
    <property type="project" value="UniProtKB-KW"/>
</dbReference>
<sequence length="220" mass="24198">MESKPVIVAKATSDYSQGKMECNPVTTAKSTSADSSSPSPVEIVDGNSSPQKIENTPVNIAEATNGASLSPVERARQIRITPAKLEQMAYVSPSFTRSNGGWIRDTAEISVSGVIVIIRPRASRGEKKPKEEDDAEIPEELAVCKFCFNKFVEENVLKTKCNCKTGLAHDKCASHHFNELGNNMCEVCDQEVETTPVTLLRRPFSPKKKKRKNKKHCFGL</sequence>
<feature type="domain" description="RING-CH-type" evidence="5">
    <location>
        <begin position="136"/>
        <end position="195"/>
    </location>
</feature>
<feature type="region of interest" description="Disordered" evidence="4">
    <location>
        <begin position="18"/>
        <end position="50"/>
    </location>
</feature>
<dbReference type="PANTHER" id="PTHR46158">
    <property type="entry name" value="OS02G0165000 PROTEIN"/>
    <property type="match status" value="1"/>
</dbReference>
<dbReference type="InterPro" id="IPR011016">
    <property type="entry name" value="Znf_RING-CH"/>
</dbReference>
<comment type="caution">
    <text evidence="6">The sequence shown here is derived from an EMBL/GenBank/DDBJ whole genome shotgun (WGS) entry which is preliminary data.</text>
</comment>
<dbReference type="SMART" id="SM00744">
    <property type="entry name" value="RINGv"/>
    <property type="match status" value="1"/>
</dbReference>